<dbReference type="InterPro" id="IPR050763">
    <property type="entry name" value="ABC_transporter_ATP-binding"/>
</dbReference>
<dbReference type="CDD" id="cd03230">
    <property type="entry name" value="ABC_DR_subfamily_A"/>
    <property type="match status" value="1"/>
</dbReference>
<dbReference type="AlphaFoldDB" id="A0AAE9Y9T4"/>
<evidence type="ECO:0000313" key="7">
    <source>
        <dbReference type="EMBL" id="WCO67188.1"/>
    </source>
</evidence>
<dbReference type="InterPro" id="IPR017871">
    <property type="entry name" value="ABC_transporter-like_CS"/>
</dbReference>
<dbReference type="GO" id="GO:0046677">
    <property type="term" value="P:response to antibiotic"/>
    <property type="evidence" value="ECO:0007669"/>
    <property type="project" value="UniProtKB-KW"/>
</dbReference>
<dbReference type="Proteomes" id="UP001216390">
    <property type="component" value="Chromosome"/>
</dbReference>
<evidence type="ECO:0000256" key="3">
    <source>
        <dbReference type="ARBA" id="ARBA00022741"/>
    </source>
</evidence>
<dbReference type="PANTHER" id="PTHR42711:SF16">
    <property type="entry name" value="ABC TRANSPORTER ATP-BINDING PROTEIN"/>
    <property type="match status" value="1"/>
</dbReference>
<dbReference type="GO" id="GO:0016887">
    <property type="term" value="F:ATP hydrolysis activity"/>
    <property type="evidence" value="ECO:0007669"/>
    <property type="project" value="InterPro"/>
</dbReference>
<evidence type="ECO:0000313" key="8">
    <source>
        <dbReference type="Proteomes" id="UP001216390"/>
    </source>
</evidence>
<dbReference type="RefSeq" id="WP_272736710.1">
    <property type="nucleotide sequence ID" value="NZ_CP116942.1"/>
</dbReference>
<dbReference type="SMART" id="SM00382">
    <property type="entry name" value="AAA"/>
    <property type="match status" value="1"/>
</dbReference>
<keyword evidence="5" id="KW-0046">Antibiotic resistance</keyword>
<keyword evidence="4 7" id="KW-0067">ATP-binding</keyword>
<dbReference type="Pfam" id="PF00005">
    <property type="entry name" value="ABC_tran"/>
    <property type="match status" value="1"/>
</dbReference>
<dbReference type="InterPro" id="IPR003439">
    <property type="entry name" value="ABC_transporter-like_ATP-bd"/>
</dbReference>
<sequence length="319" mass="33496">MAAVEVDDIVVHRGPEAAVDGVSFQLERGEVLALLGPNGAGKTTTVETLEGLLTPTEGRVRVLGLDPAAEHAALMPHLGAMPQQGGVYPGARAREVLDLVAAFHADPAPPGEVLERVGLSHKARAEWRTLSGGEQQRLSLALALVGRPDVVILDEPTAGIDPSGRLLVRQLIADLRTAGLAVLITTHDLEEAEKVADCVVIIDRGRVVASGSPAELMRAAGSHEIRFGAPPGLDTAALGKTLLVAVDEVAPGEYVVAAEATPSNINALTGWLATHDLPLADLRAGRQSLEDVFLRLTTITGETPVVRVDAARRPRTPQR</sequence>
<organism evidence="7 8">
    <name type="scientific">Iamia majanohamensis</name>
    <dbReference type="NCBI Taxonomy" id="467976"/>
    <lineage>
        <taxon>Bacteria</taxon>
        <taxon>Bacillati</taxon>
        <taxon>Actinomycetota</taxon>
        <taxon>Acidimicrobiia</taxon>
        <taxon>Acidimicrobiales</taxon>
        <taxon>Iamiaceae</taxon>
        <taxon>Iamia</taxon>
    </lineage>
</organism>
<dbReference type="GO" id="GO:0005886">
    <property type="term" value="C:plasma membrane"/>
    <property type="evidence" value="ECO:0007669"/>
    <property type="project" value="UniProtKB-SubCell"/>
</dbReference>
<keyword evidence="8" id="KW-1185">Reference proteome</keyword>
<evidence type="ECO:0000256" key="4">
    <source>
        <dbReference type="ARBA" id="ARBA00022840"/>
    </source>
</evidence>
<keyword evidence="2" id="KW-0813">Transport</keyword>
<dbReference type="PROSITE" id="PS00211">
    <property type="entry name" value="ABC_TRANSPORTER_1"/>
    <property type="match status" value="1"/>
</dbReference>
<evidence type="ECO:0000259" key="6">
    <source>
        <dbReference type="PROSITE" id="PS50893"/>
    </source>
</evidence>
<dbReference type="PROSITE" id="PS50893">
    <property type="entry name" value="ABC_TRANSPORTER_2"/>
    <property type="match status" value="1"/>
</dbReference>
<evidence type="ECO:0000256" key="2">
    <source>
        <dbReference type="ARBA" id="ARBA00022448"/>
    </source>
</evidence>
<dbReference type="SUPFAM" id="SSF52540">
    <property type="entry name" value="P-loop containing nucleoside triphosphate hydrolases"/>
    <property type="match status" value="1"/>
</dbReference>
<accession>A0AAE9Y9T4</accession>
<keyword evidence="3" id="KW-0547">Nucleotide-binding</keyword>
<dbReference type="GO" id="GO:0005524">
    <property type="term" value="F:ATP binding"/>
    <property type="evidence" value="ECO:0007669"/>
    <property type="project" value="UniProtKB-KW"/>
</dbReference>
<protein>
    <submittedName>
        <fullName evidence="7">ABC transporter ATP-binding protein</fullName>
    </submittedName>
</protein>
<gene>
    <name evidence="7" type="ORF">PO878_00440</name>
</gene>
<dbReference type="InterPro" id="IPR027417">
    <property type="entry name" value="P-loop_NTPase"/>
</dbReference>
<dbReference type="PANTHER" id="PTHR42711">
    <property type="entry name" value="ABC TRANSPORTER ATP-BINDING PROTEIN"/>
    <property type="match status" value="1"/>
</dbReference>
<evidence type="ECO:0000256" key="1">
    <source>
        <dbReference type="ARBA" id="ARBA00004202"/>
    </source>
</evidence>
<feature type="domain" description="ABC transporter" evidence="6">
    <location>
        <begin position="4"/>
        <end position="229"/>
    </location>
</feature>
<dbReference type="InterPro" id="IPR003593">
    <property type="entry name" value="AAA+_ATPase"/>
</dbReference>
<evidence type="ECO:0000256" key="5">
    <source>
        <dbReference type="ARBA" id="ARBA00023251"/>
    </source>
</evidence>
<dbReference type="Gene3D" id="3.40.50.300">
    <property type="entry name" value="P-loop containing nucleotide triphosphate hydrolases"/>
    <property type="match status" value="1"/>
</dbReference>
<reference evidence="7" key="1">
    <citation type="submission" date="2023-01" db="EMBL/GenBank/DDBJ databases">
        <title>The diversity of Class Acidimicrobiia in South China Sea sediment environments and the proposal of Iamia marina sp. nov., a novel species of the genus Iamia.</title>
        <authorList>
            <person name="He Y."/>
            <person name="Tian X."/>
        </authorList>
    </citation>
    <scope>NUCLEOTIDE SEQUENCE</scope>
    <source>
        <strain evidence="7">DSM 19957</strain>
    </source>
</reference>
<dbReference type="EMBL" id="CP116942">
    <property type="protein sequence ID" value="WCO67188.1"/>
    <property type="molecule type" value="Genomic_DNA"/>
</dbReference>
<proteinExistence type="predicted"/>
<name>A0AAE9Y9T4_9ACTN</name>
<dbReference type="KEGG" id="ima:PO878_00440"/>
<comment type="subcellular location">
    <subcellularLocation>
        <location evidence="1">Cell membrane</location>
        <topology evidence="1">Peripheral membrane protein</topology>
    </subcellularLocation>
</comment>